<dbReference type="WBParaSite" id="PDA_v2.g2922.t1">
    <property type="protein sequence ID" value="PDA_v2.g2922.t1"/>
    <property type="gene ID" value="PDA_v2.g2922"/>
</dbReference>
<accession>A0A914QD47</accession>
<name>A0A914QD47_9BILA</name>
<evidence type="ECO:0000313" key="2">
    <source>
        <dbReference type="Proteomes" id="UP000887578"/>
    </source>
</evidence>
<dbReference type="AlphaFoldDB" id="A0A914QD47"/>
<protein>
    <submittedName>
        <fullName evidence="3">Gag protein</fullName>
    </submittedName>
</protein>
<feature type="region of interest" description="Disordered" evidence="1">
    <location>
        <begin position="143"/>
        <end position="165"/>
    </location>
</feature>
<dbReference type="Proteomes" id="UP000887578">
    <property type="component" value="Unplaced"/>
</dbReference>
<keyword evidence="2" id="KW-1185">Reference proteome</keyword>
<evidence type="ECO:0000313" key="3">
    <source>
        <dbReference type="WBParaSite" id="PDA_v2.g2922.t1"/>
    </source>
</evidence>
<feature type="compositionally biased region" description="Pro residues" evidence="1">
    <location>
        <begin position="146"/>
        <end position="156"/>
    </location>
</feature>
<sequence length="165" mass="19599">MNQMVIGRLPLKFVEDGRRPELPVLMEIVIAKTPQQLSNNQMEIFIDQLANDDYYNLDAFFLKVFLKTVELQYWSRSTDLMENHEMVIQQWTELFSYKPPIKAQNFKNVKISRAVAQQWEDVVNYQHQEQQREMPRHYCRRIVRPSQPPPQTPPPAYSSSEAEEN</sequence>
<reference evidence="3" key="1">
    <citation type="submission" date="2022-11" db="UniProtKB">
        <authorList>
            <consortium name="WormBaseParasite"/>
        </authorList>
    </citation>
    <scope>IDENTIFICATION</scope>
</reference>
<proteinExistence type="predicted"/>
<organism evidence="2 3">
    <name type="scientific">Panagrolaimus davidi</name>
    <dbReference type="NCBI Taxonomy" id="227884"/>
    <lineage>
        <taxon>Eukaryota</taxon>
        <taxon>Metazoa</taxon>
        <taxon>Ecdysozoa</taxon>
        <taxon>Nematoda</taxon>
        <taxon>Chromadorea</taxon>
        <taxon>Rhabditida</taxon>
        <taxon>Tylenchina</taxon>
        <taxon>Panagrolaimomorpha</taxon>
        <taxon>Panagrolaimoidea</taxon>
        <taxon>Panagrolaimidae</taxon>
        <taxon>Panagrolaimus</taxon>
    </lineage>
</organism>
<evidence type="ECO:0000256" key="1">
    <source>
        <dbReference type="SAM" id="MobiDB-lite"/>
    </source>
</evidence>